<gene>
    <name evidence="2" type="ORF">OLC1_LOCUS19942</name>
</gene>
<evidence type="ECO:0000313" key="3">
    <source>
        <dbReference type="Proteomes" id="UP001161247"/>
    </source>
</evidence>
<sequence length="186" mass="21233">MDAKTRISTAALGFGFDRFTNNYKYVRIVAIPNERVQFAPEIYKLGTDDGWSMVEKHYDFDSKSILSFQGCLHWRMLTPMRPPDRQAREFVILTFDLRANTFGRIEVICLNGDELVAITEDKGLGSWKLPLIRNDGPEEEEEEEEKHKITTFDIDCMQVNNSSPLHVQAVIFQPSFVSIGGGGRKL</sequence>
<dbReference type="AlphaFoldDB" id="A0AAV1DXZ3"/>
<accession>A0AAV1DXZ3</accession>
<keyword evidence="3" id="KW-1185">Reference proteome</keyword>
<dbReference type="Pfam" id="PF07734">
    <property type="entry name" value="FBA_1"/>
    <property type="match status" value="1"/>
</dbReference>
<name>A0AAV1DXZ3_OLDCO</name>
<dbReference type="InterPro" id="IPR006527">
    <property type="entry name" value="F-box-assoc_dom_typ1"/>
</dbReference>
<organism evidence="2 3">
    <name type="scientific">Oldenlandia corymbosa var. corymbosa</name>
    <dbReference type="NCBI Taxonomy" id="529605"/>
    <lineage>
        <taxon>Eukaryota</taxon>
        <taxon>Viridiplantae</taxon>
        <taxon>Streptophyta</taxon>
        <taxon>Embryophyta</taxon>
        <taxon>Tracheophyta</taxon>
        <taxon>Spermatophyta</taxon>
        <taxon>Magnoliopsida</taxon>
        <taxon>eudicotyledons</taxon>
        <taxon>Gunneridae</taxon>
        <taxon>Pentapetalae</taxon>
        <taxon>asterids</taxon>
        <taxon>lamiids</taxon>
        <taxon>Gentianales</taxon>
        <taxon>Rubiaceae</taxon>
        <taxon>Rubioideae</taxon>
        <taxon>Spermacoceae</taxon>
        <taxon>Hedyotis-Oldenlandia complex</taxon>
        <taxon>Oldenlandia</taxon>
    </lineage>
</organism>
<proteinExistence type="predicted"/>
<protein>
    <submittedName>
        <fullName evidence="2">OLC1v1013317C1</fullName>
    </submittedName>
</protein>
<dbReference type="Proteomes" id="UP001161247">
    <property type="component" value="Chromosome 7"/>
</dbReference>
<feature type="domain" description="F-box associated beta-propeller type 1" evidence="1">
    <location>
        <begin position="7"/>
        <end position="106"/>
    </location>
</feature>
<evidence type="ECO:0000259" key="1">
    <source>
        <dbReference type="Pfam" id="PF07734"/>
    </source>
</evidence>
<reference evidence="2" key="1">
    <citation type="submission" date="2023-03" db="EMBL/GenBank/DDBJ databases">
        <authorList>
            <person name="Julca I."/>
        </authorList>
    </citation>
    <scope>NUCLEOTIDE SEQUENCE</scope>
</reference>
<evidence type="ECO:0000313" key="2">
    <source>
        <dbReference type="EMBL" id="CAI9112824.1"/>
    </source>
</evidence>
<dbReference type="EMBL" id="OX459124">
    <property type="protein sequence ID" value="CAI9112824.1"/>
    <property type="molecule type" value="Genomic_DNA"/>
</dbReference>